<dbReference type="SUPFAM" id="SSF47986">
    <property type="entry name" value="DEATH domain"/>
    <property type="match status" value="1"/>
</dbReference>
<dbReference type="InterPro" id="IPR035897">
    <property type="entry name" value="Toll_tir_struct_dom_sf"/>
</dbReference>
<dbReference type="SMART" id="SM00005">
    <property type="entry name" value="DEATH"/>
    <property type="match status" value="1"/>
</dbReference>
<reference evidence="4" key="1">
    <citation type="journal article" date="2010" name="Evol. Dev.">
        <title>The genome of the sponge Amphimedon queenslandica provides new perspectives into the origin of Toll-like and interleukin 1 receptor pathways.</title>
        <authorList>
            <person name="Gauthier M.E."/>
            <person name="Du Pasquier L."/>
            <person name="Degnan B.M."/>
        </authorList>
    </citation>
    <scope>NUCLEOTIDE SEQUENCE</scope>
</reference>
<keyword evidence="6" id="KW-1185">Reference proteome</keyword>
<dbReference type="InterPro" id="IPR000488">
    <property type="entry name" value="Death_dom"/>
</dbReference>
<dbReference type="EnsemblMetazoa" id="Aqu2.1.35120_001">
    <property type="protein sequence ID" value="Aqu2.1.35120_001"/>
    <property type="gene ID" value="Aqu2.1.35120"/>
</dbReference>
<dbReference type="HOGENOM" id="CLU_767728_0_0_1"/>
<dbReference type="GO" id="GO:0007165">
    <property type="term" value="P:signal transduction"/>
    <property type="evidence" value="ECO:0007669"/>
    <property type="project" value="InterPro"/>
</dbReference>
<dbReference type="STRING" id="400682.E5KCC5"/>
<evidence type="ECO:0000313" key="5">
    <source>
        <dbReference type="EnsemblMetazoa" id="Aqu2.1.35120_001"/>
    </source>
</evidence>
<dbReference type="Pfam" id="PF13676">
    <property type="entry name" value="TIR_2"/>
    <property type="match status" value="1"/>
</dbReference>
<dbReference type="Gene3D" id="3.40.50.10140">
    <property type="entry name" value="Toll/interleukin-1 receptor homology (TIR) domain"/>
    <property type="match status" value="1"/>
</dbReference>
<dbReference type="InterPro" id="IPR011029">
    <property type="entry name" value="DEATH-like_dom_sf"/>
</dbReference>
<dbReference type="SUPFAM" id="SSF52200">
    <property type="entry name" value="Toll/Interleukin receptor TIR domain"/>
    <property type="match status" value="1"/>
</dbReference>
<feature type="compositionally biased region" description="Polar residues" evidence="1">
    <location>
        <begin position="111"/>
        <end position="125"/>
    </location>
</feature>
<dbReference type="InterPro" id="IPR042342">
    <property type="entry name" value="TTC22"/>
</dbReference>
<gene>
    <name evidence="5" type="primary">100616081</name>
</gene>
<dbReference type="OMA" id="FARDSTM"/>
<dbReference type="PROSITE" id="PS50104">
    <property type="entry name" value="TIR"/>
    <property type="match status" value="1"/>
</dbReference>
<organism evidence="4">
    <name type="scientific">Amphimedon queenslandica</name>
    <name type="common">Sponge</name>
    <dbReference type="NCBI Taxonomy" id="400682"/>
    <lineage>
        <taxon>Eukaryota</taxon>
        <taxon>Metazoa</taxon>
        <taxon>Porifera</taxon>
        <taxon>Demospongiae</taxon>
        <taxon>Heteroscleromorpha</taxon>
        <taxon>Haplosclerida</taxon>
        <taxon>Niphatidae</taxon>
        <taxon>Amphimedon</taxon>
    </lineage>
</organism>
<dbReference type="Proteomes" id="UP000007879">
    <property type="component" value="Unassembled WGS sequence"/>
</dbReference>
<dbReference type="SMART" id="SM00255">
    <property type="entry name" value="TIR"/>
    <property type="match status" value="1"/>
</dbReference>
<dbReference type="KEGG" id="aqu:100616081"/>
<dbReference type="PANTHER" id="PTHR16253:SF0">
    <property type="entry name" value="TETRATRICOPEPTIDE REPEAT PROTEIN 22"/>
    <property type="match status" value="1"/>
</dbReference>
<proteinExistence type="evidence at transcript level"/>
<dbReference type="EMBL" id="HQ012494">
    <property type="protein sequence ID" value="ADR78337.1"/>
    <property type="molecule type" value="mRNA"/>
</dbReference>
<name>E5KCC5_AMPQE</name>
<evidence type="ECO:0000259" key="2">
    <source>
        <dbReference type="PROSITE" id="PS50017"/>
    </source>
</evidence>
<dbReference type="FunCoup" id="E5KCC5">
    <property type="interactions" value="315"/>
</dbReference>
<dbReference type="Gene3D" id="1.10.533.10">
    <property type="entry name" value="Death Domain, Fas"/>
    <property type="match status" value="1"/>
</dbReference>
<dbReference type="CDD" id="cd08312">
    <property type="entry name" value="Death_MyD88"/>
    <property type="match status" value="1"/>
</dbReference>
<reference evidence="6" key="2">
    <citation type="journal article" date="2010" name="Nature">
        <title>The Amphimedon queenslandica genome and the evolution of animal complexity.</title>
        <authorList>
            <person name="Srivastava M."/>
            <person name="Simakov O."/>
            <person name="Chapman J."/>
            <person name="Fahey B."/>
            <person name="Gauthier M.E."/>
            <person name="Mitros T."/>
            <person name="Richards G.S."/>
            <person name="Conaco C."/>
            <person name="Dacre M."/>
            <person name="Hellsten U."/>
            <person name="Larroux C."/>
            <person name="Putnam N.H."/>
            <person name="Stanke M."/>
            <person name="Adamska M."/>
            <person name="Darling A."/>
            <person name="Degnan S.M."/>
            <person name="Oakley T.H."/>
            <person name="Plachetzki D.C."/>
            <person name="Zhai Y."/>
            <person name="Adamski M."/>
            <person name="Calcino A."/>
            <person name="Cummins S.F."/>
            <person name="Goodstein D.M."/>
            <person name="Harris C."/>
            <person name="Jackson D.J."/>
            <person name="Leys S.P."/>
            <person name="Shu S."/>
            <person name="Woodcroft B.J."/>
            <person name="Vervoort M."/>
            <person name="Kosik K.S."/>
            <person name="Manning G."/>
            <person name="Degnan B.M."/>
            <person name="Rokhsar D.S."/>
        </authorList>
    </citation>
    <scope>NUCLEOTIDE SEQUENCE [LARGE SCALE GENOMIC DNA]</scope>
</reference>
<dbReference type="InterPro" id="IPR000157">
    <property type="entry name" value="TIR_dom"/>
</dbReference>
<sequence length="361" mass="41104">MSVLSQQLSFRARHKLAQVLDQENVLGSDWRTLVELMGFTYEMVMLLRAKNSPTMSLLEEWELREGNGATLESLIVMMEELENVSALQVLQQVKESIHDRPPPRSPLSPLKPNSCSSFSSDPVERSSTMVAPAGRHCVPSLKPYVDPVNLQHRNGSASTNSSDCEHVQKQLSSLSLDHQNGDYNKKEGIGDDGGGIEVMIRDRSLSDLDRSLLIDGSDFDIFLSFAPADAEFADEMRLRLINRAGISVYIASEGLMPGQSFIDEVADKIKRGCRKTIIILSPDYNQCSWCNYEARLAHHKNPDPKRHTLIPIVYRKCEVPDFMSHLFYLDFSRYKDDHRQCEKYFWDRLYKSVRHQQPGHT</sequence>
<dbReference type="EnsemblMetazoa" id="NM_001279295.1">
    <property type="protein sequence ID" value="NP_001266224.1"/>
    <property type="gene ID" value="GeneID_100616081"/>
</dbReference>
<evidence type="ECO:0000259" key="3">
    <source>
        <dbReference type="PROSITE" id="PS50104"/>
    </source>
</evidence>
<dbReference type="InterPro" id="IPR034249">
    <property type="entry name" value="MyD88_Death"/>
</dbReference>
<dbReference type="Pfam" id="PF00531">
    <property type="entry name" value="Death"/>
    <property type="match status" value="1"/>
</dbReference>
<accession>E5KCC5</accession>
<reference evidence="5" key="4">
    <citation type="submission" date="2017-05" db="UniProtKB">
        <authorList>
            <consortium name="EnsemblMetazoa"/>
        </authorList>
    </citation>
    <scope>IDENTIFICATION</scope>
</reference>
<feature type="region of interest" description="Disordered" evidence="1">
    <location>
        <begin position="95"/>
        <end position="125"/>
    </location>
</feature>
<protein>
    <submittedName>
        <fullName evidence="4 5">MyD88</fullName>
    </submittedName>
</protein>
<dbReference type="OrthoDB" id="10037120at2759"/>
<dbReference type="AlphaFoldDB" id="E5KCC5"/>
<evidence type="ECO:0000313" key="6">
    <source>
        <dbReference type="Proteomes" id="UP000007879"/>
    </source>
</evidence>
<dbReference type="PROSITE" id="PS50017">
    <property type="entry name" value="DEATH_DOMAIN"/>
    <property type="match status" value="1"/>
</dbReference>
<dbReference type="PANTHER" id="PTHR16253">
    <property type="entry name" value="TETRATRICOPEPTIDE REPEAT PROTEIN 22"/>
    <property type="match status" value="1"/>
</dbReference>
<feature type="domain" description="Death" evidence="2">
    <location>
        <begin position="23"/>
        <end position="94"/>
    </location>
</feature>
<reference evidence="4" key="3">
    <citation type="submission" date="2010-08" db="EMBL/GenBank/DDBJ databases">
        <authorList>
            <person name="Gauthier M.E.A."/>
            <person name="Du Pasquier L."/>
            <person name="Degnan B.M."/>
        </authorList>
    </citation>
    <scope>NUCLEOTIDE SEQUENCE</scope>
</reference>
<feature type="domain" description="TIR" evidence="3">
    <location>
        <begin position="217"/>
        <end position="353"/>
    </location>
</feature>
<evidence type="ECO:0000313" key="4">
    <source>
        <dbReference type="EMBL" id="ADR78337.1"/>
    </source>
</evidence>
<evidence type="ECO:0000256" key="1">
    <source>
        <dbReference type="SAM" id="MobiDB-lite"/>
    </source>
</evidence>